<name>A0A2T7CLW4_9POAL</name>
<dbReference type="AlphaFoldDB" id="A0A2T7CLW4"/>
<evidence type="ECO:0000313" key="2">
    <source>
        <dbReference type="EMBL" id="PUZ44243.1"/>
    </source>
</evidence>
<organism evidence="2 3">
    <name type="scientific">Panicum hallii var. hallii</name>
    <dbReference type="NCBI Taxonomy" id="1504633"/>
    <lineage>
        <taxon>Eukaryota</taxon>
        <taxon>Viridiplantae</taxon>
        <taxon>Streptophyta</taxon>
        <taxon>Embryophyta</taxon>
        <taxon>Tracheophyta</taxon>
        <taxon>Spermatophyta</taxon>
        <taxon>Magnoliopsida</taxon>
        <taxon>Liliopsida</taxon>
        <taxon>Poales</taxon>
        <taxon>Poaceae</taxon>
        <taxon>PACMAD clade</taxon>
        <taxon>Panicoideae</taxon>
        <taxon>Panicodae</taxon>
        <taxon>Paniceae</taxon>
        <taxon>Panicinae</taxon>
        <taxon>Panicum</taxon>
        <taxon>Panicum sect. Panicum</taxon>
    </lineage>
</organism>
<dbReference type="EMBL" id="CM009756">
    <property type="protein sequence ID" value="PUZ44243.1"/>
    <property type="molecule type" value="Genomic_DNA"/>
</dbReference>
<proteinExistence type="predicted"/>
<evidence type="ECO:0000313" key="3">
    <source>
        <dbReference type="Proteomes" id="UP000244336"/>
    </source>
</evidence>
<dbReference type="Proteomes" id="UP000244336">
    <property type="component" value="Chromosome 8"/>
</dbReference>
<dbReference type="Gramene" id="PUZ44243">
    <property type="protein sequence ID" value="PUZ44243"/>
    <property type="gene ID" value="GQ55_8G074600"/>
</dbReference>
<feature type="compositionally biased region" description="Polar residues" evidence="1">
    <location>
        <begin position="1"/>
        <end position="17"/>
    </location>
</feature>
<reference evidence="2 3" key="1">
    <citation type="submission" date="2018-04" db="EMBL/GenBank/DDBJ databases">
        <title>WGS assembly of Panicum hallii var. hallii HAL2.</title>
        <authorList>
            <person name="Lovell J."/>
            <person name="Jenkins J."/>
            <person name="Lowry D."/>
            <person name="Mamidi S."/>
            <person name="Sreedasyam A."/>
            <person name="Weng X."/>
            <person name="Barry K."/>
            <person name="Bonette J."/>
            <person name="Campitelli B."/>
            <person name="Daum C."/>
            <person name="Gordon S."/>
            <person name="Gould B."/>
            <person name="Lipzen A."/>
            <person name="MacQueen A."/>
            <person name="Palacio-Mejia J."/>
            <person name="Plott C."/>
            <person name="Shakirov E."/>
            <person name="Shu S."/>
            <person name="Yoshinaga Y."/>
            <person name="Zane M."/>
            <person name="Rokhsar D."/>
            <person name="Grimwood J."/>
            <person name="Schmutz J."/>
            <person name="Juenger T."/>
        </authorList>
    </citation>
    <scope>NUCLEOTIDE SEQUENCE [LARGE SCALE GENOMIC DNA]</scope>
    <source>
        <strain evidence="3">cv. HAL2</strain>
    </source>
</reference>
<evidence type="ECO:0000256" key="1">
    <source>
        <dbReference type="SAM" id="MobiDB-lite"/>
    </source>
</evidence>
<gene>
    <name evidence="2" type="ORF">GQ55_8G074600</name>
</gene>
<accession>A0A2T7CLW4</accession>
<feature type="region of interest" description="Disordered" evidence="1">
    <location>
        <begin position="1"/>
        <end position="59"/>
    </location>
</feature>
<keyword evidence="3" id="KW-1185">Reference proteome</keyword>
<protein>
    <submittedName>
        <fullName evidence="2">Uncharacterized protein</fullName>
    </submittedName>
</protein>
<feature type="compositionally biased region" description="Basic and acidic residues" evidence="1">
    <location>
        <begin position="31"/>
        <end position="49"/>
    </location>
</feature>
<sequence length="119" mass="13205">MGRIDSTSSAQLRSGSPSECPGFATSFVIDGADRRPADESEGRYGEHPPGEASMPPGTGHGMVIFRGNYWTTIWSLMQKVEDQHTSKGVCRICSVLHREPMSYVVQLKEPRSTRQLYET</sequence>